<comment type="caution">
    <text evidence="2">The sequence shown here is derived from an EMBL/GenBank/DDBJ whole genome shotgun (WGS) entry which is preliminary data.</text>
</comment>
<sequence>MSKNWFAIPVILLALWGCYTVSFNLVRHSGYYAQHLPHKKGTDPELIFTLKHLYYLEKPDNSNLRYDYDGSNTIIVNEEYFIDNHQDPKILLSRANSNSTSTSYQFDNKGQFITKRIINRTTSKSQHSESSESKEEAMAYVERAIRPILDVQPKPKHNLQWLFNLIYQRKFQ</sequence>
<feature type="transmembrane region" description="Helical" evidence="1">
    <location>
        <begin position="6"/>
        <end position="26"/>
    </location>
</feature>
<keyword evidence="1" id="KW-0472">Membrane</keyword>
<accession>A0A927XF93</accession>
<evidence type="ECO:0000256" key="1">
    <source>
        <dbReference type="SAM" id="Phobius"/>
    </source>
</evidence>
<name>A0A927XF93_9STRE</name>
<gene>
    <name evidence="2" type="ORF">E7156_05335</name>
</gene>
<dbReference type="Proteomes" id="UP000700800">
    <property type="component" value="Unassembled WGS sequence"/>
</dbReference>
<organism evidence="2 3">
    <name type="scientific">Streptococcus gallolyticus</name>
    <dbReference type="NCBI Taxonomy" id="315405"/>
    <lineage>
        <taxon>Bacteria</taxon>
        <taxon>Bacillati</taxon>
        <taxon>Bacillota</taxon>
        <taxon>Bacilli</taxon>
        <taxon>Lactobacillales</taxon>
        <taxon>Streptococcaceae</taxon>
        <taxon>Streptococcus</taxon>
    </lineage>
</organism>
<keyword evidence="1" id="KW-0812">Transmembrane</keyword>
<proteinExistence type="predicted"/>
<reference evidence="2" key="1">
    <citation type="submission" date="2019-04" db="EMBL/GenBank/DDBJ databases">
        <title>Evolution of Biomass-Degrading Anaerobic Consortia Revealed by Metagenomics.</title>
        <authorList>
            <person name="Peng X."/>
        </authorList>
    </citation>
    <scope>NUCLEOTIDE SEQUENCE</scope>
    <source>
        <strain evidence="2">SIG195</strain>
    </source>
</reference>
<keyword evidence="1" id="KW-1133">Transmembrane helix</keyword>
<dbReference type="EMBL" id="SVAF01000011">
    <property type="protein sequence ID" value="MBE6164725.1"/>
    <property type="molecule type" value="Genomic_DNA"/>
</dbReference>
<protein>
    <submittedName>
        <fullName evidence="2">Uncharacterized protein</fullName>
    </submittedName>
</protein>
<evidence type="ECO:0000313" key="3">
    <source>
        <dbReference type="Proteomes" id="UP000700800"/>
    </source>
</evidence>
<evidence type="ECO:0000313" key="2">
    <source>
        <dbReference type="EMBL" id="MBE6164725.1"/>
    </source>
</evidence>
<dbReference type="AlphaFoldDB" id="A0A927XF93"/>